<dbReference type="PROSITE" id="PS00498">
    <property type="entry name" value="TYROSINASE_2"/>
    <property type="match status" value="1"/>
</dbReference>
<dbReference type="Pfam" id="PF00372">
    <property type="entry name" value="Hemocyanin_M"/>
    <property type="match status" value="1"/>
</dbReference>
<dbReference type="InterPro" id="IPR005203">
    <property type="entry name" value="Hemocyanin_C"/>
</dbReference>
<dbReference type="InterPro" id="IPR000896">
    <property type="entry name" value="Hemocyanin/hexamerin_mid_dom"/>
</dbReference>
<keyword evidence="4" id="KW-0186">Copper</keyword>
<proteinExistence type="predicted"/>
<accession>A0AAV2QV50</accession>
<evidence type="ECO:0000313" key="7">
    <source>
        <dbReference type="EMBL" id="CAL4103132.1"/>
    </source>
</evidence>
<evidence type="ECO:0000259" key="6">
    <source>
        <dbReference type="PROSITE" id="PS00498"/>
    </source>
</evidence>
<evidence type="ECO:0000256" key="2">
    <source>
        <dbReference type="ARBA" id="ARBA00022525"/>
    </source>
</evidence>
<feature type="non-terminal residue" evidence="7">
    <location>
        <position position="685"/>
    </location>
</feature>
<dbReference type="InterPro" id="IPR036697">
    <property type="entry name" value="Hemocyanin_N_sf"/>
</dbReference>
<dbReference type="PANTHER" id="PTHR11511:SF4">
    <property type="entry name" value="PHENOLOXIDASE 2-RELATED"/>
    <property type="match status" value="1"/>
</dbReference>
<dbReference type="InterPro" id="IPR037020">
    <property type="entry name" value="Hemocyanin_C_sf"/>
</dbReference>
<evidence type="ECO:0000256" key="4">
    <source>
        <dbReference type="ARBA" id="ARBA00023008"/>
    </source>
</evidence>
<keyword evidence="8" id="KW-1185">Reference proteome</keyword>
<reference evidence="7 8" key="1">
    <citation type="submission" date="2024-05" db="EMBL/GenBank/DDBJ databases">
        <authorList>
            <person name="Wallberg A."/>
        </authorList>
    </citation>
    <scope>NUCLEOTIDE SEQUENCE [LARGE SCALE GENOMIC DNA]</scope>
</reference>
<dbReference type="Proteomes" id="UP001497623">
    <property type="component" value="Unassembled WGS sequence"/>
</dbReference>
<keyword evidence="3" id="KW-0479">Metal-binding</keyword>
<evidence type="ECO:0000256" key="3">
    <source>
        <dbReference type="ARBA" id="ARBA00022723"/>
    </source>
</evidence>
<evidence type="ECO:0000313" key="8">
    <source>
        <dbReference type="Proteomes" id="UP001497623"/>
    </source>
</evidence>
<dbReference type="PANTHER" id="PTHR11511">
    <property type="entry name" value="LARVAL STORAGE PROTEIN/PHENOLOXIDASE"/>
    <property type="match status" value="1"/>
</dbReference>
<sequence length="685" mass="77844">MDDDQKGLLYLFERPFEPLKIPRAGGTILFQQEGEEDEDLATLFGSSGTTMMNVPSRPNILSKLPKCMGIPRGVPLSTFDPDHRAATKELTDLLMDPVALPQLTSHAASIKDNMNEALFIYALSFAIISNPAFDSRLVPSIVEVFPSKFIPQETIQLAMDEVKSIQFKNPENVPEEIVVPHNVDIEPTGSSQNPEFPLAYWREDYGLNSHHWHWHLVFSNNDRDRKGEIFSYMHNQMMARYDWERLSNSLDRVVSLNKWREPIPEGYFPKLTIDNSSRHYGNRPDNMIPQVFQVFALRPNYVDDMERFTERFSDAFQKGYMIHENGENVPISDNVAPGEQRGIDIVGNAFEPNEGSVNIGFYGWLHGMGHVMVAGIHDPFGHHRGDQGVIGDPATACRDPAFYRWHKFVDDVFQEYKMQQVPYEDKELVFEAVEVESVAVKSGTLEENVLETGWDIRTIEASRGLDFFTQRPIKFELQHLTHRPFAYNIQVTNNQTDPVDVTVRLYMAPKVNEAGEPMTFMDQRLLWAEMDKYQTTLQPGSNTLERLSTDSSITIAEEMTFRDLEENPPEAGDPKADYCGCGWPQHLLIPKGKAEGMDFQILALISDWEEDKGQIQGVRNCLMATASRGSLGLTSTGYKFMKISSSKQLNPILINPSIRNNSSSNRNDTIFKEMVTVKSLVELIK</sequence>
<dbReference type="Gene3D" id="2.60.40.1520">
    <property type="entry name" value="Hemocyanin, C-terminal domain"/>
    <property type="match status" value="1"/>
</dbReference>
<keyword evidence="2" id="KW-0964">Secreted</keyword>
<evidence type="ECO:0000256" key="5">
    <source>
        <dbReference type="ARBA" id="ARBA00023157"/>
    </source>
</evidence>
<keyword evidence="5" id="KW-1015">Disulfide bond</keyword>
<dbReference type="GO" id="GO:0016491">
    <property type="term" value="F:oxidoreductase activity"/>
    <property type="evidence" value="ECO:0007669"/>
    <property type="project" value="InterPro"/>
</dbReference>
<dbReference type="InterPro" id="IPR013788">
    <property type="entry name" value="Hemocyanin/hexamerin"/>
</dbReference>
<feature type="domain" description="Tyrosinase copper-binding" evidence="6">
    <location>
        <begin position="399"/>
        <end position="410"/>
    </location>
</feature>
<dbReference type="PROSITE" id="PS00210">
    <property type="entry name" value="HEMOCYANIN_2"/>
    <property type="match status" value="1"/>
</dbReference>
<dbReference type="GO" id="GO:0046872">
    <property type="term" value="F:metal ion binding"/>
    <property type="evidence" value="ECO:0007669"/>
    <property type="project" value="UniProtKB-KW"/>
</dbReference>
<comment type="subcellular location">
    <subcellularLocation>
        <location evidence="1">Secreted</location>
    </subcellularLocation>
</comment>
<gene>
    <name evidence="7" type="ORF">MNOR_LOCUS17484</name>
</gene>
<dbReference type="Pfam" id="PF03723">
    <property type="entry name" value="Hemocyanin_C"/>
    <property type="match status" value="1"/>
</dbReference>
<organism evidence="7 8">
    <name type="scientific">Meganyctiphanes norvegica</name>
    <name type="common">Northern krill</name>
    <name type="synonym">Thysanopoda norvegica</name>
    <dbReference type="NCBI Taxonomy" id="48144"/>
    <lineage>
        <taxon>Eukaryota</taxon>
        <taxon>Metazoa</taxon>
        <taxon>Ecdysozoa</taxon>
        <taxon>Arthropoda</taxon>
        <taxon>Crustacea</taxon>
        <taxon>Multicrustacea</taxon>
        <taxon>Malacostraca</taxon>
        <taxon>Eumalacostraca</taxon>
        <taxon>Eucarida</taxon>
        <taxon>Euphausiacea</taxon>
        <taxon>Euphausiidae</taxon>
        <taxon>Meganyctiphanes</taxon>
    </lineage>
</organism>
<dbReference type="SUPFAM" id="SSF48056">
    <property type="entry name" value="Di-copper centre-containing domain"/>
    <property type="match status" value="1"/>
</dbReference>
<evidence type="ECO:0000256" key="1">
    <source>
        <dbReference type="ARBA" id="ARBA00004613"/>
    </source>
</evidence>
<dbReference type="SUPFAM" id="SSF81296">
    <property type="entry name" value="E set domains"/>
    <property type="match status" value="1"/>
</dbReference>
<protein>
    <recommendedName>
        <fullName evidence="6">Tyrosinase copper-binding domain-containing protein</fullName>
    </recommendedName>
</protein>
<dbReference type="Gene3D" id="1.20.1370.10">
    <property type="entry name" value="Hemocyanin, N-terminal domain"/>
    <property type="match status" value="1"/>
</dbReference>
<comment type="caution">
    <text evidence="7">The sequence shown here is derived from an EMBL/GenBank/DDBJ whole genome shotgun (WGS) entry which is preliminary data.</text>
</comment>
<dbReference type="InterPro" id="IPR002227">
    <property type="entry name" value="Tyrosinase_Cu-bd"/>
</dbReference>
<name>A0AAV2QV50_MEGNR</name>
<dbReference type="Gene3D" id="1.10.1280.10">
    <property type="entry name" value="Di-copper center containing domain from catechol oxidase"/>
    <property type="match status" value="1"/>
</dbReference>
<dbReference type="SUPFAM" id="SSF48050">
    <property type="entry name" value="Hemocyanin, N-terminal domain"/>
    <property type="match status" value="1"/>
</dbReference>
<dbReference type="InterPro" id="IPR014756">
    <property type="entry name" value="Ig_E-set"/>
</dbReference>
<dbReference type="GO" id="GO:0005576">
    <property type="term" value="C:extracellular region"/>
    <property type="evidence" value="ECO:0007669"/>
    <property type="project" value="UniProtKB-SubCell"/>
</dbReference>
<dbReference type="AlphaFoldDB" id="A0AAV2QV50"/>
<dbReference type="PRINTS" id="PR00187">
    <property type="entry name" value="HAEMOCYANIN"/>
</dbReference>
<dbReference type="InterPro" id="IPR008922">
    <property type="entry name" value="Di-copper_centre_dom_sf"/>
</dbReference>
<dbReference type="EMBL" id="CAXKWB010012043">
    <property type="protein sequence ID" value="CAL4103132.1"/>
    <property type="molecule type" value="Genomic_DNA"/>
</dbReference>